<evidence type="ECO:0000256" key="2">
    <source>
        <dbReference type="ARBA" id="ARBA00023015"/>
    </source>
</evidence>
<organism evidence="7">
    <name type="scientific">Opuntia streptacantha</name>
    <name type="common">Prickly pear cactus</name>
    <name type="synonym">Opuntia cardona</name>
    <dbReference type="NCBI Taxonomy" id="393608"/>
    <lineage>
        <taxon>Eukaryota</taxon>
        <taxon>Viridiplantae</taxon>
        <taxon>Streptophyta</taxon>
        <taxon>Embryophyta</taxon>
        <taxon>Tracheophyta</taxon>
        <taxon>Spermatophyta</taxon>
        <taxon>Magnoliopsida</taxon>
        <taxon>eudicotyledons</taxon>
        <taxon>Gunneridae</taxon>
        <taxon>Pentapetalae</taxon>
        <taxon>Caryophyllales</taxon>
        <taxon>Cactineae</taxon>
        <taxon>Cactaceae</taxon>
        <taxon>Opuntioideae</taxon>
        <taxon>Opuntia</taxon>
    </lineage>
</organism>
<dbReference type="EMBL" id="GISG01225193">
    <property type="protein sequence ID" value="MBA4664797.1"/>
    <property type="molecule type" value="Transcribed_RNA"/>
</dbReference>
<keyword evidence="3" id="KW-0804">Transcription</keyword>
<proteinExistence type="predicted"/>
<reference evidence="7" key="2">
    <citation type="submission" date="2020-07" db="EMBL/GenBank/DDBJ databases">
        <authorList>
            <person name="Vera ALvarez R."/>
            <person name="Arias-Moreno D.M."/>
            <person name="Jimenez-Jacinto V."/>
            <person name="Jimenez-Bremont J.F."/>
            <person name="Swaminathan K."/>
            <person name="Moose S.P."/>
            <person name="Guerrero-Gonzalez M.L."/>
            <person name="Marino-Ramirez L."/>
            <person name="Landsman D."/>
            <person name="Rodriguez-Kessler M."/>
            <person name="Delgado-Sanchez P."/>
        </authorList>
    </citation>
    <scope>NUCLEOTIDE SEQUENCE</scope>
    <source>
        <tissue evidence="7">Cladode</tissue>
    </source>
</reference>
<dbReference type="InterPro" id="IPR037546">
    <property type="entry name" value="SAC51-like"/>
</dbReference>
<dbReference type="GO" id="GO:0005634">
    <property type="term" value="C:nucleus"/>
    <property type="evidence" value="ECO:0007669"/>
    <property type="project" value="UniProtKB-SubCell"/>
</dbReference>
<dbReference type="PROSITE" id="PS50888">
    <property type="entry name" value="BHLH"/>
    <property type="match status" value="1"/>
</dbReference>
<feature type="compositionally biased region" description="Basic and acidic residues" evidence="5">
    <location>
        <begin position="189"/>
        <end position="198"/>
    </location>
</feature>
<name>A0A7C9AEG6_OPUST</name>
<dbReference type="GO" id="GO:0046983">
    <property type="term" value="F:protein dimerization activity"/>
    <property type="evidence" value="ECO:0007669"/>
    <property type="project" value="InterPro"/>
</dbReference>
<evidence type="ECO:0000256" key="4">
    <source>
        <dbReference type="ARBA" id="ARBA00023242"/>
    </source>
</evidence>
<feature type="domain" description="BHLH" evidence="6">
    <location>
        <begin position="307"/>
        <end position="356"/>
    </location>
</feature>
<evidence type="ECO:0000256" key="3">
    <source>
        <dbReference type="ARBA" id="ARBA00023163"/>
    </source>
</evidence>
<dbReference type="InterPro" id="IPR036638">
    <property type="entry name" value="HLH_DNA-bd_sf"/>
</dbReference>
<dbReference type="AlphaFoldDB" id="A0A7C9AEG6"/>
<dbReference type="PANTHER" id="PTHR36066:SF2">
    <property type="entry name" value="TRANSCRIPTION FACTOR BHLH145"/>
    <property type="match status" value="1"/>
</dbReference>
<keyword evidence="4" id="KW-0539">Nucleus</keyword>
<dbReference type="InterPro" id="IPR011598">
    <property type="entry name" value="bHLH_dom"/>
</dbReference>
<protein>
    <recommendedName>
        <fullName evidence="6">BHLH domain-containing protein</fullName>
    </recommendedName>
</protein>
<dbReference type="PANTHER" id="PTHR36066">
    <property type="entry name" value="TRANSCRIPTION FACTOR BHLH145"/>
    <property type="match status" value="1"/>
</dbReference>
<sequence>MEKDFESWIRQWQPDGQFPNARSPKLPFDVGMQNRVPPAVHCVDAIPSNCQSPTFGFLGLPNFERAQLDKPHGWLRFRQGVIPALVPSEKLLPKTNPPGKVCVFANENCGEINLPIAPDNGRAPKQFLVFDQSGDKTTVIFSSGIGTAIQLLGSVRPKATGNCNVNGNEIGVGSSEKNQAEPNLTNELDEGHGIDSGSEIHEDTEEINALLYSDDEDNYSEDGEETSTGHSPSTMTAYETQDWFEEDDIGEVASSAGPAKRQKLSDGNYEVASAPKIASSVKLNRSLEDEDDAESCCGGGELPSRHGNVGSLSGNKRARKEKICETISILQSIIPGGQGKDAVKVLDEAINYLRALRFKAESLGLSAF</sequence>
<evidence type="ECO:0000256" key="5">
    <source>
        <dbReference type="SAM" id="MobiDB-lite"/>
    </source>
</evidence>
<reference evidence="7" key="1">
    <citation type="journal article" date="2013" name="J. Plant Res.">
        <title>Effect of fungi and light on seed germination of three Opuntia species from semiarid lands of central Mexico.</title>
        <authorList>
            <person name="Delgado-Sanchez P."/>
            <person name="Jimenez-Bremont J.F."/>
            <person name="Guerrero-Gonzalez Mde L."/>
            <person name="Flores J."/>
        </authorList>
    </citation>
    <scope>NUCLEOTIDE SEQUENCE</scope>
    <source>
        <tissue evidence="7">Cladode</tissue>
    </source>
</reference>
<feature type="compositionally biased region" description="Polar residues" evidence="5">
    <location>
        <begin position="175"/>
        <end position="186"/>
    </location>
</feature>
<keyword evidence="2" id="KW-0805">Transcription regulation</keyword>
<dbReference type="Pfam" id="PF23173">
    <property type="entry name" value="bHLH_SAC51"/>
    <property type="match status" value="1"/>
</dbReference>
<evidence type="ECO:0000313" key="7">
    <source>
        <dbReference type="EMBL" id="MBA4664797.1"/>
    </source>
</evidence>
<comment type="subcellular location">
    <subcellularLocation>
        <location evidence="1">Nucleus</location>
    </subcellularLocation>
</comment>
<accession>A0A7C9AEG6</accession>
<evidence type="ECO:0000256" key="1">
    <source>
        <dbReference type="ARBA" id="ARBA00004123"/>
    </source>
</evidence>
<evidence type="ECO:0000259" key="6">
    <source>
        <dbReference type="PROSITE" id="PS50888"/>
    </source>
</evidence>
<dbReference type="SUPFAM" id="SSF47459">
    <property type="entry name" value="HLH, helix-loop-helix DNA-binding domain"/>
    <property type="match status" value="1"/>
</dbReference>
<feature type="region of interest" description="Disordered" evidence="5">
    <location>
        <begin position="170"/>
        <end position="198"/>
    </location>
</feature>